<name>A0A484DLN0_PERFV</name>
<sequence>MLRQPFSPVGGESGDEQTAVVEESVNGNSLTTDTLFALSGCVLPLVMVQTLDLLLVGNQETNIGACGVSFIKLQRISTTRRNHRRGLLSFFISTFLSLPPSTSSASGSIGGSASLQKGRSAVLQITR</sequence>
<reference evidence="1 2" key="1">
    <citation type="submission" date="2019-01" db="EMBL/GenBank/DDBJ databases">
        <title>A chromosome-scale genome assembly of the yellow perch, Perca flavescens.</title>
        <authorList>
            <person name="Feron R."/>
            <person name="Morvezen R."/>
            <person name="Bestin A."/>
            <person name="Haffray P."/>
            <person name="Klopp C."/>
            <person name="Zahm M."/>
            <person name="Cabau C."/>
            <person name="Roques C."/>
            <person name="Donnadieu C."/>
            <person name="Bouchez O."/>
            <person name="Christie M."/>
            <person name="Larson W."/>
            <person name="Guiguen Y."/>
        </authorList>
    </citation>
    <scope>NUCLEOTIDE SEQUENCE [LARGE SCALE GENOMIC DNA]</scope>
    <source>
        <strain evidence="1">YP-PL-M2</strain>
        <tissue evidence="1">Blood</tissue>
    </source>
</reference>
<dbReference type="AlphaFoldDB" id="A0A484DLN0"/>
<keyword evidence="2" id="KW-1185">Reference proteome</keyword>
<gene>
    <name evidence="1" type="ORF">EPR50_G00018970</name>
</gene>
<dbReference type="Proteomes" id="UP000295070">
    <property type="component" value="Chromosome 2"/>
</dbReference>
<evidence type="ECO:0000313" key="2">
    <source>
        <dbReference type="Proteomes" id="UP000295070"/>
    </source>
</evidence>
<protein>
    <submittedName>
        <fullName evidence="1">Uncharacterized protein</fullName>
    </submittedName>
</protein>
<organism evidence="1 2">
    <name type="scientific">Perca flavescens</name>
    <name type="common">American yellow perch</name>
    <name type="synonym">Morone flavescens</name>
    <dbReference type="NCBI Taxonomy" id="8167"/>
    <lineage>
        <taxon>Eukaryota</taxon>
        <taxon>Metazoa</taxon>
        <taxon>Chordata</taxon>
        <taxon>Craniata</taxon>
        <taxon>Vertebrata</taxon>
        <taxon>Euteleostomi</taxon>
        <taxon>Actinopterygii</taxon>
        <taxon>Neopterygii</taxon>
        <taxon>Teleostei</taxon>
        <taxon>Neoteleostei</taxon>
        <taxon>Acanthomorphata</taxon>
        <taxon>Eupercaria</taxon>
        <taxon>Perciformes</taxon>
        <taxon>Percoidei</taxon>
        <taxon>Percidae</taxon>
        <taxon>Percinae</taxon>
        <taxon>Perca</taxon>
    </lineage>
</organism>
<proteinExistence type="predicted"/>
<accession>A0A484DLN0</accession>
<evidence type="ECO:0000313" key="1">
    <source>
        <dbReference type="EMBL" id="TDH16349.1"/>
    </source>
</evidence>
<comment type="caution">
    <text evidence="1">The sequence shown here is derived from an EMBL/GenBank/DDBJ whole genome shotgun (WGS) entry which is preliminary data.</text>
</comment>
<dbReference type="EMBL" id="SCKG01000002">
    <property type="protein sequence ID" value="TDH16349.1"/>
    <property type="molecule type" value="Genomic_DNA"/>
</dbReference>